<name>D3MU49_9FIRM</name>
<keyword evidence="2" id="KW-1185">Reference proteome</keyword>
<protein>
    <submittedName>
        <fullName evidence="1">Uncharacterized protein</fullName>
    </submittedName>
</protein>
<dbReference type="RefSeq" id="WP_002844441.1">
    <property type="nucleotide sequence ID" value="NZ_ADJN01000065.1"/>
</dbReference>
<gene>
    <name evidence="1" type="ORF">HMPREF0631_1355</name>
</gene>
<proteinExistence type="predicted"/>
<evidence type="ECO:0000313" key="2">
    <source>
        <dbReference type="Proteomes" id="UP000004206"/>
    </source>
</evidence>
<sequence length="179" mass="21279">MKKTDVINFIKSEKANASYSIYEEYKVKKEVAEKNLFKRTGLDELIEEIQPLMNRVYKIYSKFKEQEEIKQISYCTDALENQLKYFSTKENAKEHIIYQYAVYKSPEIFKLEDKENKISIKTMHEYESLILNIKRVCKNGKEAEAYVRNLGFDIDQYNIKNECTALMKPIDISLLRLNK</sequence>
<dbReference type="GeneID" id="79843456"/>
<evidence type="ECO:0000313" key="1">
    <source>
        <dbReference type="EMBL" id="EFD04324.1"/>
    </source>
</evidence>
<dbReference type="AlphaFoldDB" id="D3MU49"/>
<dbReference type="EMBL" id="ADJN01000065">
    <property type="protein sequence ID" value="EFD04324.1"/>
    <property type="molecule type" value="Genomic_DNA"/>
</dbReference>
<comment type="caution">
    <text evidence="1">The sequence shown here is derived from an EMBL/GenBank/DDBJ whole genome shotgun (WGS) entry which is preliminary data.</text>
</comment>
<dbReference type="Proteomes" id="UP000004206">
    <property type="component" value="Unassembled WGS sequence"/>
</dbReference>
<organism evidence="1 2">
    <name type="scientific">Peptostreptococcus anaerobius 653-L</name>
    <dbReference type="NCBI Taxonomy" id="596329"/>
    <lineage>
        <taxon>Bacteria</taxon>
        <taxon>Bacillati</taxon>
        <taxon>Bacillota</taxon>
        <taxon>Clostridia</taxon>
        <taxon>Peptostreptococcales</taxon>
        <taxon>Peptostreptococcaceae</taxon>
        <taxon>Peptostreptococcus</taxon>
    </lineage>
</organism>
<accession>D3MU49</accession>
<reference evidence="1 2" key="1">
    <citation type="submission" date="2010-01" db="EMBL/GenBank/DDBJ databases">
        <authorList>
            <person name="Dodson R."/>
            <person name="Madupu R."/>
            <person name="Durkin A.S."/>
            <person name="Torralba M."/>
            <person name="Methe B."/>
            <person name="Sutton G.G."/>
            <person name="Strausberg R.L."/>
            <person name="Nelson K.E."/>
        </authorList>
    </citation>
    <scope>NUCLEOTIDE SEQUENCE [LARGE SCALE GENOMIC DNA]</scope>
    <source>
        <strain evidence="1 2">653-L</strain>
    </source>
</reference>